<dbReference type="SMART" id="SM00490">
    <property type="entry name" value="HELICc"/>
    <property type="match status" value="1"/>
</dbReference>
<dbReference type="VEuPathDB" id="TriTrypDB:ECC02_000523"/>
<proteinExistence type="predicted"/>
<evidence type="ECO:0000256" key="6">
    <source>
        <dbReference type="ARBA" id="ARBA00047984"/>
    </source>
</evidence>
<dbReference type="GO" id="GO:0005524">
    <property type="term" value="F:ATP binding"/>
    <property type="evidence" value="ECO:0007669"/>
    <property type="project" value="UniProtKB-KW"/>
</dbReference>
<dbReference type="FunFam" id="3.40.50.300:FF:000145">
    <property type="entry name" value="probable ATP-dependent RNA helicase DHX40"/>
    <property type="match status" value="1"/>
</dbReference>
<dbReference type="CDD" id="cd18791">
    <property type="entry name" value="SF2_C_RHA"/>
    <property type="match status" value="1"/>
</dbReference>
<dbReference type="InterPro" id="IPR027417">
    <property type="entry name" value="P-loop_NTPase"/>
</dbReference>
<dbReference type="OMA" id="CHENFLH"/>
<name>A0A2V2XB74_TRYCR</name>
<dbReference type="Pfam" id="PF04408">
    <property type="entry name" value="WHD_HA2"/>
    <property type="match status" value="1"/>
</dbReference>
<dbReference type="VEuPathDB" id="TriTrypDB:TcG_04189"/>
<dbReference type="SMART" id="SM00487">
    <property type="entry name" value="DEXDc"/>
    <property type="match status" value="1"/>
</dbReference>
<dbReference type="GO" id="GO:0003724">
    <property type="term" value="F:RNA helicase activity"/>
    <property type="evidence" value="ECO:0007669"/>
    <property type="project" value="UniProtKB-EC"/>
</dbReference>
<dbReference type="PROSITE" id="PS51194">
    <property type="entry name" value="HELICASE_CTER"/>
    <property type="match status" value="1"/>
</dbReference>
<feature type="region of interest" description="Disordered" evidence="7">
    <location>
        <begin position="564"/>
        <end position="594"/>
    </location>
</feature>
<dbReference type="GO" id="GO:0003723">
    <property type="term" value="F:RNA binding"/>
    <property type="evidence" value="ECO:0007669"/>
    <property type="project" value="TreeGrafter"/>
</dbReference>
<keyword evidence="5" id="KW-0067">ATP-binding</keyword>
<keyword evidence="3" id="KW-0378">Hydrolase</keyword>
<comment type="catalytic activity">
    <reaction evidence="6">
        <text>ATP + H2O = ADP + phosphate + H(+)</text>
        <dbReference type="Rhea" id="RHEA:13065"/>
        <dbReference type="ChEBI" id="CHEBI:15377"/>
        <dbReference type="ChEBI" id="CHEBI:15378"/>
        <dbReference type="ChEBI" id="CHEBI:30616"/>
        <dbReference type="ChEBI" id="CHEBI:43474"/>
        <dbReference type="ChEBI" id="CHEBI:456216"/>
        <dbReference type="EC" id="3.6.4.13"/>
    </reaction>
</comment>
<dbReference type="PANTHER" id="PTHR18934:SF272">
    <property type="entry name" value="SPLICING FACTOR ATP-DEPENDENT RNA HELICASE, PUTATIVE-RELATED"/>
    <property type="match status" value="1"/>
</dbReference>
<dbReference type="Pfam" id="PF07717">
    <property type="entry name" value="OB_NTP_bind"/>
    <property type="match status" value="1"/>
</dbReference>
<evidence type="ECO:0000256" key="1">
    <source>
        <dbReference type="ARBA" id="ARBA00012552"/>
    </source>
</evidence>
<dbReference type="Gene3D" id="1.20.120.1080">
    <property type="match status" value="1"/>
</dbReference>
<comment type="caution">
    <text evidence="10">The sequence shown here is derived from an EMBL/GenBank/DDBJ whole genome shotgun (WGS) entry which is preliminary data.</text>
</comment>
<keyword evidence="2" id="KW-0547">Nucleotide-binding</keyword>
<dbReference type="InterPro" id="IPR011709">
    <property type="entry name" value="DEAD-box_helicase_OB_fold"/>
</dbReference>
<dbReference type="SUPFAM" id="SSF52540">
    <property type="entry name" value="P-loop containing nucleoside triphosphate hydrolases"/>
    <property type="match status" value="1"/>
</dbReference>
<dbReference type="Gene3D" id="3.40.50.300">
    <property type="entry name" value="P-loop containing nucleotide triphosphate hydrolases"/>
    <property type="match status" value="2"/>
</dbReference>
<dbReference type="VEuPathDB" id="TriTrypDB:Tc_MARK_3486"/>
<keyword evidence="4 10" id="KW-0347">Helicase</keyword>
<dbReference type="SMR" id="A0A2V2XB74"/>
<sequence length="693" mass="77883">MSMKKKMTKPFRTVVHLPVEEARGAIVRMIRRHNAVVIVGETGSGKTTQIPQYVWDDLVSREPPEQQGIVGCTQPRRVAAVSIARHVAKQRGGSVGAEVAYAVRFDDTCSRQTKIKYMTDGILLREIQTDPDLSHYRCLLLDEAHERTLHGDVLFGLLKDIVRRRKKTLTIVVMSATLNAEHFSKFWWNAPIGVVHGRLYPVTIFHTVEPQADYVEAAVSTLLQIHEKEEPGDVLCFLTGQEEIEDAKRILERRMKVMPSTLQEFMILTLYSAMPYEQQLRVFEPPLPGKRRIILSTNIAETSITVEGIRYVVDSGVVKAKFFSSKSGMEVLSEVDVSKAQATQRAGRAGRMTAGKCFRLYTAQAFESLAENTVPEIQRSSLISVVLEMKSLRIDRIMDFEFMDAPNPKAVVRAEETLMLLGALDRQGHITRLGQRLIDFPIEPMAAIVLLAGKALGVERDVTIAISMTMTENLFFTSREAKDGADRCKAAFAKSAGDHATLLGIYYAYKRVPKDQRKMWCESNAVNPSQMLKAEDVMTQLGAILNEHSDEELLSTMVRRSPNLAGNGAALHRKRRRDSEKDASGDDETSELLKGQTSGMVKLRDFELIRRALCYGFSLNAAFYNAKIGNYQTVVGQQVVHLHPSSVLFYQRKKPALVVFNSVVRTTRRYMKDVSVVQEEWLRDAASFLRPVA</sequence>
<dbReference type="Pfam" id="PF00270">
    <property type="entry name" value="DEAD"/>
    <property type="match status" value="1"/>
</dbReference>
<dbReference type="VEuPathDB" id="TriTrypDB:C3747_19g88"/>
<evidence type="ECO:0000256" key="4">
    <source>
        <dbReference type="ARBA" id="ARBA00022806"/>
    </source>
</evidence>
<accession>A0A2V2XB74</accession>
<dbReference type="VEuPathDB" id="TriTrypDB:TCSYLVIO_004700"/>
<dbReference type="VEuPathDB" id="TriTrypDB:C4B63_14g90"/>
<dbReference type="PROSITE" id="PS51192">
    <property type="entry name" value="HELICASE_ATP_BIND_1"/>
    <property type="match status" value="1"/>
</dbReference>
<dbReference type="VEuPathDB" id="TriTrypDB:TcCLB.507825.20"/>
<feature type="domain" description="Helicase ATP-binding" evidence="8">
    <location>
        <begin position="27"/>
        <end position="196"/>
    </location>
</feature>
<evidence type="ECO:0000256" key="5">
    <source>
        <dbReference type="ARBA" id="ARBA00022840"/>
    </source>
</evidence>
<reference evidence="10 11" key="1">
    <citation type="journal article" date="2018" name="Microb. Genom.">
        <title>Expanding an expanded genome: long-read sequencing of Trypanosoma cruzi.</title>
        <authorList>
            <person name="Berna L."/>
            <person name="Rodriguez M."/>
            <person name="Chiribao M.L."/>
            <person name="Parodi-Talice A."/>
            <person name="Pita S."/>
            <person name="Rijo G."/>
            <person name="Alvarez-Valin F."/>
            <person name="Robello C."/>
        </authorList>
    </citation>
    <scope>NUCLEOTIDE SEQUENCE [LARGE SCALE GENOMIC DNA]</scope>
    <source>
        <strain evidence="10 11">TCC</strain>
    </source>
</reference>
<dbReference type="InterPro" id="IPR048333">
    <property type="entry name" value="HA2_WH"/>
</dbReference>
<dbReference type="InterPro" id="IPR007502">
    <property type="entry name" value="Helicase-assoc_dom"/>
</dbReference>
<evidence type="ECO:0000256" key="2">
    <source>
        <dbReference type="ARBA" id="ARBA00022741"/>
    </source>
</evidence>
<dbReference type="VEuPathDB" id="TriTrypDB:TcCLB.503525.50"/>
<dbReference type="EC" id="3.6.4.13" evidence="1"/>
<dbReference type="InterPro" id="IPR001650">
    <property type="entry name" value="Helicase_C-like"/>
</dbReference>
<dbReference type="VEuPathDB" id="TriTrypDB:TcCLB.504179.9"/>
<dbReference type="OrthoDB" id="10253254at2759"/>
<dbReference type="FunFam" id="3.40.50.300:FF:002840">
    <property type="entry name" value="Pre-mRNA splicing factor ATP-dependent RNA helicase, putative"/>
    <property type="match status" value="1"/>
</dbReference>
<dbReference type="CDD" id="cd17917">
    <property type="entry name" value="DEXHc_RHA-like"/>
    <property type="match status" value="1"/>
</dbReference>
<dbReference type="VEuPathDB" id="TriTrypDB:TcBrA4_0013460"/>
<dbReference type="AlphaFoldDB" id="A0A2V2XB74"/>
<evidence type="ECO:0000259" key="8">
    <source>
        <dbReference type="PROSITE" id="PS51192"/>
    </source>
</evidence>
<dbReference type="SMART" id="SM00847">
    <property type="entry name" value="HA2"/>
    <property type="match status" value="1"/>
</dbReference>
<dbReference type="InterPro" id="IPR011545">
    <property type="entry name" value="DEAD/DEAH_box_helicase_dom"/>
</dbReference>
<evidence type="ECO:0000313" key="10">
    <source>
        <dbReference type="EMBL" id="PWV17169.1"/>
    </source>
</evidence>
<organism evidence="10 11">
    <name type="scientific">Trypanosoma cruzi</name>
    <dbReference type="NCBI Taxonomy" id="5693"/>
    <lineage>
        <taxon>Eukaryota</taxon>
        <taxon>Discoba</taxon>
        <taxon>Euglenozoa</taxon>
        <taxon>Kinetoplastea</taxon>
        <taxon>Metakinetoplastina</taxon>
        <taxon>Trypanosomatida</taxon>
        <taxon>Trypanosomatidae</taxon>
        <taxon>Trypanosoma</taxon>
        <taxon>Schizotrypanum</taxon>
    </lineage>
</organism>
<feature type="domain" description="Helicase C-terminal" evidence="9">
    <location>
        <begin position="221"/>
        <end position="393"/>
    </location>
</feature>
<evidence type="ECO:0000259" key="9">
    <source>
        <dbReference type="PROSITE" id="PS51194"/>
    </source>
</evidence>
<dbReference type="VEuPathDB" id="TriTrypDB:TcYC6_0079860"/>
<dbReference type="EMBL" id="PRFC01000019">
    <property type="protein sequence ID" value="PWV17169.1"/>
    <property type="molecule type" value="Genomic_DNA"/>
</dbReference>
<dbReference type="VEuPathDB" id="TriTrypDB:TCDM_03503"/>
<evidence type="ECO:0000256" key="7">
    <source>
        <dbReference type="SAM" id="MobiDB-lite"/>
    </source>
</evidence>
<dbReference type="InterPro" id="IPR014001">
    <property type="entry name" value="Helicase_ATP-bd"/>
</dbReference>
<gene>
    <name evidence="10" type="ORF">C3747_19g88</name>
</gene>
<dbReference type="Proteomes" id="UP000246078">
    <property type="component" value="Unassembled WGS sequence"/>
</dbReference>
<evidence type="ECO:0000256" key="3">
    <source>
        <dbReference type="ARBA" id="ARBA00022801"/>
    </source>
</evidence>
<dbReference type="PANTHER" id="PTHR18934">
    <property type="entry name" value="ATP-DEPENDENT RNA HELICASE"/>
    <property type="match status" value="1"/>
</dbReference>
<dbReference type="VEuPathDB" id="TriTrypDB:BCY84_11256"/>
<dbReference type="Pfam" id="PF00271">
    <property type="entry name" value="Helicase_C"/>
    <property type="match status" value="1"/>
</dbReference>
<protein>
    <recommendedName>
        <fullName evidence="1">RNA helicase</fullName>
        <ecNumber evidence="1">3.6.4.13</ecNumber>
    </recommendedName>
</protein>
<dbReference type="GO" id="GO:0016787">
    <property type="term" value="F:hydrolase activity"/>
    <property type="evidence" value="ECO:0007669"/>
    <property type="project" value="UniProtKB-KW"/>
</dbReference>
<dbReference type="VEuPathDB" id="TriTrypDB:TcCL_NonESM01934"/>
<evidence type="ECO:0000313" key="11">
    <source>
        <dbReference type="Proteomes" id="UP000246078"/>
    </source>
</evidence>